<feature type="domain" description="PPIase FKBP-type" evidence="7">
    <location>
        <begin position="300"/>
        <end position="404"/>
    </location>
</feature>
<dbReference type="Gene3D" id="3.10.50.40">
    <property type="match status" value="1"/>
</dbReference>
<dbReference type="SUPFAM" id="SSF54534">
    <property type="entry name" value="FKBP-like"/>
    <property type="match status" value="1"/>
</dbReference>
<accession>A0A9P5ZGY0</accession>
<reference evidence="8" key="1">
    <citation type="submission" date="2020-11" db="EMBL/GenBank/DDBJ databases">
        <authorList>
            <consortium name="DOE Joint Genome Institute"/>
            <person name="Ahrendt S."/>
            <person name="Riley R."/>
            <person name="Andreopoulos W."/>
            <person name="Labutti K."/>
            <person name="Pangilinan J."/>
            <person name="Ruiz-Duenas F.J."/>
            <person name="Barrasa J.M."/>
            <person name="Sanchez-Garcia M."/>
            <person name="Camarero S."/>
            <person name="Miyauchi S."/>
            <person name="Serrano A."/>
            <person name="Linde D."/>
            <person name="Babiker R."/>
            <person name="Drula E."/>
            <person name="Ayuso-Fernandez I."/>
            <person name="Pacheco R."/>
            <person name="Padilla G."/>
            <person name="Ferreira P."/>
            <person name="Barriuso J."/>
            <person name="Kellner H."/>
            <person name="Castanera R."/>
            <person name="Alfaro M."/>
            <person name="Ramirez L."/>
            <person name="Pisabarro A.G."/>
            <person name="Kuo A."/>
            <person name="Tritt A."/>
            <person name="Lipzen A."/>
            <person name="He G."/>
            <person name="Yan M."/>
            <person name="Ng V."/>
            <person name="Cullen D."/>
            <person name="Martin F."/>
            <person name="Rosso M.-N."/>
            <person name="Henrissat B."/>
            <person name="Hibbett D."/>
            <person name="Martinez A.T."/>
            <person name="Grigoriev I.V."/>
        </authorList>
    </citation>
    <scope>NUCLEOTIDE SEQUENCE</scope>
    <source>
        <strain evidence="8">ATCC 90797</strain>
    </source>
</reference>
<keyword evidence="3 5" id="KW-0697">Rotamase</keyword>
<comment type="catalytic activity">
    <reaction evidence="1 5">
        <text>[protein]-peptidylproline (omega=180) = [protein]-peptidylproline (omega=0)</text>
        <dbReference type="Rhea" id="RHEA:16237"/>
        <dbReference type="Rhea" id="RHEA-COMP:10747"/>
        <dbReference type="Rhea" id="RHEA-COMP:10748"/>
        <dbReference type="ChEBI" id="CHEBI:83833"/>
        <dbReference type="ChEBI" id="CHEBI:83834"/>
        <dbReference type="EC" id="5.2.1.8"/>
    </reaction>
</comment>
<name>A0A9P5ZGY0_PLEER</name>
<keyword evidence="4 5" id="KW-0413">Isomerase</keyword>
<dbReference type="AlphaFoldDB" id="A0A9P5ZGY0"/>
<dbReference type="Pfam" id="PF17800">
    <property type="entry name" value="NPL"/>
    <property type="match status" value="1"/>
</dbReference>
<dbReference type="GO" id="GO:0003755">
    <property type="term" value="F:peptidyl-prolyl cis-trans isomerase activity"/>
    <property type="evidence" value="ECO:0007669"/>
    <property type="project" value="UniProtKB-KW"/>
</dbReference>
<evidence type="ECO:0000256" key="4">
    <source>
        <dbReference type="ARBA" id="ARBA00023235"/>
    </source>
</evidence>
<organism evidence="8 9">
    <name type="scientific">Pleurotus eryngii</name>
    <name type="common">Boletus of the steppes</name>
    <dbReference type="NCBI Taxonomy" id="5323"/>
    <lineage>
        <taxon>Eukaryota</taxon>
        <taxon>Fungi</taxon>
        <taxon>Dikarya</taxon>
        <taxon>Basidiomycota</taxon>
        <taxon>Agaricomycotina</taxon>
        <taxon>Agaricomycetes</taxon>
        <taxon>Agaricomycetidae</taxon>
        <taxon>Agaricales</taxon>
        <taxon>Pleurotineae</taxon>
        <taxon>Pleurotaceae</taxon>
        <taxon>Pleurotus</taxon>
    </lineage>
</organism>
<sequence length="408" mass="42899">MRLWVLNIPPNSRSDTANFDKPVRVTNLAFGSVIEGKGRCAVDIHIGPDVDNPIICHLGALTPGKVERFGLDLILDADTDTIFLNHGGQSSVCLSGYFMSDTSSQDANANRDTTPSRFRGDSVDSVAGALQLPASDLFRTESMESVVSGGVQTQSRAATPLARRNSSLSLINTGFHPLEKPAAKGRKRKVDDATDDKASALPHKRKPVTRSGSATIPSARAAAATASTGSLSSSVDTAASAVAPTVNTAAVPAIAAPAIAAPAVAAPAIAAAPFTFTLANGVKCTDENKGELTGPAVRNGDDVEIFFLVSLPGWPRVPWFDVRWLVPPAPSGFKFTVGDPAVIEGLNTGIVGMHRWGERNIEIPRDLAFQSGIPDKTLVYGAKGRGVIPANSKILFRVKLNHIIPRTA</sequence>
<evidence type="ECO:0000313" key="9">
    <source>
        <dbReference type="Proteomes" id="UP000807025"/>
    </source>
</evidence>
<dbReference type="EMBL" id="MU154772">
    <property type="protein sequence ID" value="KAF9487504.1"/>
    <property type="molecule type" value="Genomic_DNA"/>
</dbReference>
<evidence type="ECO:0000256" key="3">
    <source>
        <dbReference type="ARBA" id="ARBA00023110"/>
    </source>
</evidence>
<evidence type="ECO:0000313" key="8">
    <source>
        <dbReference type="EMBL" id="KAF9487504.1"/>
    </source>
</evidence>
<evidence type="ECO:0000256" key="5">
    <source>
        <dbReference type="PROSITE-ProRule" id="PRU00277"/>
    </source>
</evidence>
<dbReference type="InterPro" id="IPR046357">
    <property type="entry name" value="PPIase_dom_sf"/>
</dbReference>
<proteinExistence type="predicted"/>
<gene>
    <name evidence="8" type="ORF">BDN71DRAFT_1594463</name>
</gene>
<dbReference type="InterPro" id="IPR041232">
    <property type="entry name" value="NPL"/>
</dbReference>
<protein>
    <recommendedName>
        <fullName evidence="2 5">peptidylprolyl isomerase</fullName>
        <ecNumber evidence="2 5">5.2.1.8</ecNumber>
    </recommendedName>
</protein>
<dbReference type="OrthoDB" id="3099644at2759"/>
<evidence type="ECO:0000256" key="1">
    <source>
        <dbReference type="ARBA" id="ARBA00000971"/>
    </source>
</evidence>
<evidence type="ECO:0000256" key="6">
    <source>
        <dbReference type="SAM" id="MobiDB-lite"/>
    </source>
</evidence>
<dbReference type="Gene3D" id="2.60.120.340">
    <property type="entry name" value="Nucleoplasmin core domain"/>
    <property type="match status" value="1"/>
</dbReference>
<feature type="region of interest" description="Disordered" evidence="6">
    <location>
        <begin position="172"/>
        <end position="220"/>
    </location>
</feature>
<feature type="compositionally biased region" description="Basic and acidic residues" evidence="6">
    <location>
        <begin position="189"/>
        <end position="198"/>
    </location>
</feature>
<evidence type="ECO:0000256" key="2">
    <source>
        <dbReference type="ARBA" id="ARBA00013194"/>
    </source>
</evidence>
<dbReference type="PROSITE" id="PS50059">
    <property type="entry name" value="FKBP_PPIASE"/>
    <property type="match status" value="1"/>
</dbReference>
<keyword evidence="9" id="KW-1185">Reference proteome</keyword>
<dbReference type="Pfam" id="PF00254">
    <property type="entry name" value="FKBP_C"/>
    <property type="match status" value="1"/>
</dbReference>
<evidence type="ECO:0000259" key="7">
    <source>
        <dbReference type="PROSITE" id="PS50059"/>
    </source>
</evidence>
<comment type="caution">
    <text evidence="8">The sequence shown here is derived from an EMBL/GenBank/DDBJ whole genome shotgun (WGS) entry which is preliminary data.</text>
</comment>
<dbReference type="PANTHER" id="PTHR43811">
    <property type="entry name" value="FKBP-TYPE PEPTIDYL-PROLYL CIS-TRANS ISOMERASE FKPA"/>
    <property type="match status" value="1"/>
</dbReference>
<dbReference type="EC" id="5.2.1.8" evidence="2 5"/>
<dbReference type="Proteomes" id="UP000807025">
    <property type="component" value="Unassembled WGS sequence"/>
</dbReference>
<dbReference type="InterPro" id="IPR001179">
    <property type="entry name" value="PPIase_FKBP_dom"/>
</dbReference>
<dbReference type="PANTHER" id="PTHR43811:SF19">
    <property type="entry name" value="39 KDA FK506-BINDING NUCLEAR PROTEIN"/>
    <property type="match status" value="1"/>
</dbReference>